<evidence type="ECO:0000256" key="6">
    <source>
        <dbReference type="ARBA" id="ARBA00023002"/>
    </source>
</evidence>
<comment type="catalytic activity">
    <reaction evidence="9">
        <text>1,2-dihydroxy-5-(methylsulfanyl)pent-1-en-3-one + O2 = 3-(methylsulfanyl)propanoate + CO + formate + 2 H(+)</text>
        <dbReference type="Rhea" id="RHEA:14161"/>
        <dbReference type="ChEBI" id="CHEBI:15378"/>
        <dbReference type="ChEBI" id="CHEBI:15379"/>
        <dbReference type="ChEBI" id="CHEBI:15740"/>
        <dbReference type="ChEBI" id="CHEBI:17245"/>
        <dbReference type="ChEBI" id="CHEBI:49016"/>
        <dbReference type="ChEBI" id="CHEBI:49252"/>
        <dbReference type="EC" id="1.13.11.53"/>
    </reaction>
</comment>
<comment type="subunit">
    <text evidence="9">Monomer.</text>
</comment>
<keyword evidence="2 9" id="KW-0533">Nickel</keyword>
<protein>
    <recommendedName>
        <fullName evidence="9">Acireductone dioxygenase</fullName>
    </recommendedName>
    <alternativeName>
        <fullName evidence="9">1,2-dihydroxy-3-keto-5-methylthiopentene dioxygenase</fullName>
        <shortName evidence="9">DHK-MTPene dioxygenase</shortName>
    </alternativeName>
    <alternativeName>
        <fullName evidence="9">Acireductone dioxygenase (Fe(2+)-requiring)</fullName>
        <shortName evidence="9">ARD'</shortName>
        <shortName evidence="9">Fe-ARD</shortName>
        <ecNumber evidence="9">1.13.11.54</ecNumber>
    </alternativeName>
    <alternativeName>
        <fullName evidence="9">Acireductone dioxygenase (Ni(2+)-requiring)</fullName>
        <shortName evidence="9">ARD</shortName>
        <shortName evidence="9">Ni-ARD</shortName>
        <ecNumber evidence="9">1.13.11.53</ecNumber>
    </alternativeName>
</protein>
<evidence type="ECO:0000256" key="1">
    <source>
        <dbReference type="ARBA" id="ARBA00000428"/>
    </source>
</evidence>
<dbReference type="Pfam" id="PF03079">
    <property type="entry name" value="ARD"/>
    <property type="match status" value="1"/>
</dbReference>
<keyword evidence="7 9" id="KW-0408">Iron</keyword>
<comment type="caution">
    <text evidence="10">The sequence shown here is derived from an EMBL/GenBank/DDBJ whole genome shotgun (WGS) entry which is preliminary data.</text>
</comment>
<dbReference type="SUPFAM" id="SSF51182">
    <property type="entry name" value="RmlC-like cupins"/>
    <property type="match status" value="1"/>
</dbReference>
<evidence type="ECO:0000313" key="11">
    <source>
        <dbReference type="Proteomes" id="UP001467690"/>
    </source>
</evidence>
<comment type="cofactor">
    <cofactor evidence="9">
        <name>Fe(2+)</name>
        <dbReference type="ChEBI" id="CHEBI:29033"/>
    </cofactor>
    <text evidence="9">Binds 1 Fe(2+) cation per monomer.</text>
</comment>
<evidence type="ECO:0000256" key="5">
    <source>
        <dbReference type="ARBA" id="ARBA00022964"/>
    </source>
</evidence>
<evidence type="ECO:0000256" key="2">
    <source>
        <dbReference type="ARBA" id="ARBA00022596"/>
    </source>
</evidence>
<feature type="binding site" evidence="9">
    <location>
        <position position="99"/>
    </location>
    <ligand>
        <name>Ni(2+)</name>
        <dbReference type="ChEBI" id="CHEBI:49786"/>
    </ligand>
</feature>
<feature type="binding site" evidence="9">
    <location>
        <position position="99"/>
    </location>
    <ligand>
        <name>Fe(2+)</name>
        <dbReference type="ChEBI" id="CHEBI:29033"/>
    </ligand>
</feature>
<dbReference type="Gene3D" id="2.60.120.10">
    <property type="entry name" value="Jelly Rolls"/>
    <property type="match status" value="1"/>
</dbReference>
<dbReference type="InterPro" id="IPR011051">
    <property type="entry name" value="RmlC_Cupin_sf"/>
</dbReference>
<feature type="binding site" evidence="9">
    <location>
        <position position="97"/>
    </location>
    <ligand>
        <name>Fe(2+)</name>
        <dbReference type="ChEBI" id="CHEBI:29033"/>
    </ligand>
</feature>
<keyword evidence="3 9" id="KW-0028">Amino-acid biosynthesis</keyword>
<gene>
    <name evidence="9" type="primary">mtnD</name>
    <name evidence="10" type="ORF">ABS311_19910</name>
</gene>
<feature type="site" description="Important to generate the dianion" evidence="9">
    <location>
        <position position="105"/>
    </location>
</feature>
<name>A0ABV1RMH6_9ALTE</name>
<dbReference type="EMBL" id="JBELOE010000284">
    <property type="protein sequence ID" value="MER2494148.1"/>
    <property type="molecule type" value="Genomic_DNA"/>
</dbReference>
<dbReference type="CDD" id="cd02232">
    <property type="entry name" value="cupin_ARD"/>
    <property type="match status" value="1"/>
</dbReference>
<accession>A0ABV1RMH6</accession>
<comment type="pathway">
    <text evidence="9">Amino-acid biosynthesis; L-methionine biosynthesis via salvage pathway; L-methionine from S-methyl-5-thio-alpha-D-ribose 1-phosphate: step 5/6.</text>
</comment>
<dbReference type="InterPro" id="IPR004313">
    <property type="entry name" value="ARD"/>
</dbReference>
<comment type="function">
    <text evidence="9">Catalyzes 2 different reactions between oxygene and the acireductone 1,2-dihydroxy-3-keto-5-methylthiopentene (DHK-MTPene) depending upon the metal bound in the active site. Fe-containing acireductone dioxygenase (Fe-ARD) produces formate and 2-keto-4-methylthiobutyrate (KMTB), the alpha-ketoacid precursor of methionine in the methionine recycle pathway. Ni-containing acireductone dioxygenase (Ni-ARD) produces methylthiopropionate, carbon monoxide and formate, and does not lie on the methionine recycle pathway.</text>
</comment>
<evidence type="ECO:0000256" key="8">
    <source>
        <dbReference type="ARBA" id="ARBA00023167"/>
    </source>
</evidence>
<comment type="catalytic activity">
    <reaction evidence="1 9">
        <text>1,2-dihydroxy-5-(methylsulfanyl)pent-1-en-3-one + O2 = 4-methylsulfanyl-2-oxobutanoate + formate + 2 H(+)</text>
        <dbReference type="Rhea" id="RHEA:24504"/>
        <dbReference type="ChEBI" id="CHEBI:15378"/>
        <dbReference type="ChEBI" id="CHEBI:15379"/>
        <dbReference type="ChEBI" id="CHEBI:15740"/>
        <dbReference type="ChEBI" id="CHEBI:16723"/>
        <dbReference type="ChEBI" id="CHEBI:49252"/>
        <dbReference type="EC" id="1.13.11.54"/>
    </reaction>
</comment>
<dbReference type="EC" id="1.13.11.54" evidence="9"/>
<dbReference type="EC" id="1.13.11.53" evidence="9"/>
<feature type="site" description="May play a role in transmitting local conformational changes" evidence="9">
    <location>
        <position position="102"/>
    </location>
</feature>
<feature type="binding site" evidence="9">
    <location>
        <position position="103"/>
    </location>
    <ligand>
        <name>Fe(2+)</name>
        <dbReference type="ChEBI" id="CHEBI:29033"/>
    </ligand>
</feature>
<dbReference type="InterPro" id="IPR023956">
    <property type="entry name" value="ARD_bac"/>
</dbReference>
<dbReference type="Proteomes" id="UP001467690">
    <property type="component" value="Unassembled WGS sequence"/>
</dbReference>
<feature type="binding site" evidence="9">
    <location>
        <position position="97"/>
    </location>
    <ligand>
        <name>Ni(2+)</name>
        <dbReference type="ChEBI" id="CHEBI:49786"/>
    </ligand>
</feature>
<comment type="similarity">
    <text evidence="9">Belongs to the acireductone dioxygenase (ARD) family.</text>
</comment>
<evidence type="ECO:0000256" key="3">
    <source>
        <dbReference type="ARBA" id="ARBA00022605"/>
    </source>
</evidence>
<sequence>MSELTIYADSKPSEAIFSSSDFQQICHHLNDIGVHFERWHTDKKLEQSASNEEIIAAYQNEIDKLVSKGSYQSYDVVSLNPDNPNKSKFRQKFLSEHIHTEDEVRFFVRGKGLFVMHVEDKIYAMLCEKDDLISVPANTKHWFDMGSEPEFTAIRIFDNEEGWVAQFTGDDIADKVPKLP</sequence>
<evidence type="ECO:0000256" key="9">
    <source>
        <dbReference type="HAMAP-Rule" id="MF_01682"/>
    </source>
</evidence>
<feature type="site" description="May play a role in metal incorporation in vivo" evidence="9">
    <location>
        <position position="96"/>
    </location>
</feature>
<dbReference type="GO" id="GO:0051213">
    <property type="term" value="F:dioxygenase activity"/>
    <property type="evidence" value="ECO:0007669"/>
    <property type="project" value="UniProtKB-KW"/>
</dbReference>
<organism evidence="10 11">
    <name type="scientific">Catenovulum sediminis</name>
    <dbReference type="NCBI Taxonomy" id="1740262"/>
    <lineage>
        <taxon>Bacteria</taxon>
        <taxon>Pseudomonadati</taxon>
        <taxon>Pseudomonadota</taxon>
        <taxon>Gammaproteobacteria</taxon>
        <taxon>Alteromonadales</taxon>
        <taxon>Alteromonadaceae</taxon>
        <taxon>Catenovulum</taxon>
    </lineage>
</organism>
<dbReference type="PANTHER" id="PTHR23418">
    <property type="entry name" value="ACIREDUCTONE DIOXYGENASE"/>
    <property type="match status" value="1"/>
</dbReference>
<dbReference type="InterPro" id="IPR014710">
    <property type="entry name" value="RmlC-like_jellyroll"/>
</dbReference>
<dbReference type="PANTHER" id="PTHR23418:SF0">
    <property type="entry name" value="ACIREDUCTONE DIOXYGENASE"/>
    <property type="match status" value="1"/>
</dbReference>
<feature type="binding site" evidence="9">
    <location>
        <position position="141"/>
    </location>
    <ligand>
        <name>Ni(2+)</name>
        <dbReference type="ChEBI" id="CHEBI:49786"/>
    </ligand>
</feature>
<keyword evidence="4 9" id="KW-0479">Metal-binding</keyword>
<feature type="binding site" evidence="9">
    <location>
        <position position="103"/>
    </location>
    <ligand>
        <name>Ni(2+)</name>
        <dbReference type="ChEBI" id="CHEBI:49786"/>
    </ligand>
</feature>
<keyword evidence="11" id="KW-1185">Reference proteome</keyword>
<evidence type="ECO:0000313" key="10">
    <source>
        <dbReference type="EMBL" id="MER2494148.1"/>
    </source>
</evidence>
<keyword evidence="8 9" id="KW-0486">Methionine biosynthesis</keyword>
<dbReference type="HAMAP" id="MF_01682">
    <property type="entry name" value="Salvage_MtnD"/>
    <property type="match status" value="1"/>
</dbReference>
<reference evidence="10 11" key="1">
    <citation type="submission" date="2024-06" db="EMBL/GenBank/DDBJ databases">
        <authorList>
            <person name="Chen R.Y."/>
        </authorList>
    </citation>
    <scope>NUCLEOTIDE SEQUENCE [LARGE SCALE GENOMIC DNA]</scope>
    <source>
        <strain evidence="10 11">D2</strain>
    </source>
</reference>
<keyword evidence="6 9" id="KW-0560">Oxidoreductase</keyword>
<comment type="cofactor">
    <cofactor evidence="9">
        <name>Ni(2+)</name>
        <dbReference type="ChEBI" id="CHEBI:49786"/>
    </cofactor>
    <text evidence="9">Binds 1 nickel ion per monomer.</text>
</comment>
<feature type="binding site" evidence="9">
    <location>
        <position position="141"/>
    </location>
    <ligand>
        <name>Fe(2+)</name>
        <dbReference type="ChEBI" id="CHEBI:29033"/>
    </ligand>
</feature>
<evidence type="ECO:0000256" key="4">
    <source>
        <dbReference type="ARBA" id="ARBA00022723"/>
    </source>
</evidence>
<dbReference type="RefSeq" id="WP_350403163.1">
    <property type="nucleotide sequence ID" value="NZ_JBELOE010000284.1"/>
</dbReference>
<keyword evidence="5 9" id="KW-0223">Dioxygenase</keyword>
<evidence type="ECO:0000256" key="7">
    <source>
        <dbReference type="ARBA" id="ARBA00023004"/>
    </source>
</evidence>
<proteinExistence type="inferred from homology"/>